<reference evidence="9 10" key="1">
    <citation type="journal article" date="2023" name="Nat. Commun.">
        <title>Origin of minicircular mitochondrial genomes in red algae.</title>
        <authorList>
            <person name="Lee Y."/>
            <person name="Cho C.H."/>
            <person name="Lee Y.M."/>
            <person name="Park S.I."/>
            <person name="Yang J.H."/>
            <person name="West J.A."/>
            <person name="Bhattacharya D."/>
            <person name="Yoon H.S."/>
        </authorList>
    </citation>
    <scope>NUCLEOTIDE SEQUENCE [LARGE SCALE GENOMIC DNA]</scope>
    <source>
        <strain evidence="9 10">CCMP1338</strain>
        <tissue evidence="9">Whole cell</tissue>
    </source>
</reference>
<dbReference type="InterPro" id="IPR008271">
    <property type="entry name" value="Ser/Thr_kinase_AS"/>
</dbReference>
<feature type="domain" description="Protein kinase" evidence="8">
    <location>
        <begin position="207"/>
        <end position="469"/>
    </location>
</feature>
<evidence type="ECO:0000313" key="9">
    <source>
        <dbReference type="EMBL" id="KAJ8904801.1"/>
    </source>
</evidence>
<evidence type="ECO:0000256" key="4">
    <source>
        <dbReference type="ARBA" id="ARBA00022741"/>
    </source>
</evidence>
<proteinExistence type="predicted"/>
<evidence type="ECO:0000313" key="10">
    <source>
        <dbReference type="Proteomes" id="UP001157974"/>
    </source>
</evidence>
<evidence type="ECO:0000256" key="3">
    <source>
        <dbReference type="ARBA" id="ARBA00022679"/>
    </source>
</evidence>
<keyword evidence="1" id="KW-0723">Serine/threonine-protein kinase</keyword>
<dbReference type="Gene3D" id="1.10.510.10">
    <property type="entry name" value="Transferase(Phosphotransferase) domain 1"/>
    <property type="match status" value="1"/>
</dbReference>
<dbReference type="GO" id="GO:0005524">
    <property type="term" value="F:ATP binding"/>
    <property type="evidence" value="ECO:0007669"/>
    <property type="project" value="UniProtKB-UniRule"/>
</dbReference>
<dbReference type="Pfam" id="PF00069">
    <property type="entry name" value="Pkinase"/>
    <property type="match status" value="1"/>
</dbReference>
<keyword evidence="4 7" id="KW-0547">Nucleotide-binding</keyword>
<dbReference type="InterPro" id="IPR017441">
    <property type="entry name" value="Protein_kinase_ATP_BS"/>
</dbReference>
<dbReference type="AlphaFoldDB" id="A0AAV8UTG9"/>
<evidence type="ECO:0000256" key="1">
    <source>
        <dbReference type="ARBA" id="ARBA00022527"/>
    </source>
</evidence>
<evidence type="ECO:0000259" key="8">
    <source>
        <dbReference type="PROSITE" id="PS50011"/>
    </source>
</evidence>
<dbReference type="GO" id="GO:0004674">
    <property type="term" value="F:protein serine/threonine kinase activity"/>
    <property type="evidence" value="ECO:0007669"/>
    <property type="project" value="UniProtKB-KW"/>
</dbReference>
<dbReference type="Gene3D" id="3.30.200.20">
    <property type="entry name" value="Phosphorylase Kinase, domain 1"/>
    <property type="match status" value="1"/>
</dbReference>
<keyword evidence="3" id="KW-0808">Transferase</keyword>
<dbReference type="FunFam" id="1.10.510.10:FF:000048">
    <property type="entry name" value="Protein kinase C"/>
    <property type="match status" value="1"/>
</dbReference>
<dbReference type="InterPro" id="IPR045270">
    <property type="entry name" value="STKc_AGC"/>
</dbReference>
<evidence type="ECO:0000256" key="7">
    <source>
        <dbReference type="PROSITE-ProRule" id="PRU10141"/>
    </source>
</evidence>
<evidence type="ECO:0000256" key="6">
    <source>
        <dbReference type="ARBA" id="ARBA00022840"/>
    </source>
</evidence>
<protein>
    <recommendedName>
        <fullName evidence="8">Protein kinase domain-containing protein</fullName>
    </recommendedName>
</protein>
<dbReference type="PROSITE" id="PS00107">
    <property type="entry name" value="PROTEIN_KINASE_ATP"/>
    <property type="match status" value="1"/>
</dbReference>
<feature type="binding site" evidence="7">
    <location>
        <position position="236"/>
    </location>
    <ligand>
        <name>ATP</name>
        <dbReference type="ChEBI" id="CHEBI:30616"/>
    </ligand>
</feature>
<keyword evidence="2" id="KW-0597">Phosphoprotein</keyword>
<dbReference type="PROSITE" id="PS50011">
    <property type="entry name" value="PROTEIN_KINASE_DOM"/>
    <property type="match status" value="1"/>
</dbReference>
<dbReference type="InterPro" id="IPR011009">
    <property type="entry name" value="Kinase-like_dom_sf"/>
</dbReference>
<accession>A0AAV8UTG9</accession>
<dbReference type="PANTHER" id="PTHR24351">
    <property type="entry name" value="RIBOSOMAL PROTEIN S6 KINASE"/>
    <property type="match status" value="1"/>
</dbReference>
<dbReference type="CDD" id="cd05123">
    <property type="entry name" value="STKc_AGC"/>
    <property type="match status" value="1"/>
</dbReference>
<dbReference type="Proteomes" id="UP001157974">
    <property type="component" value="Unassembled WGS sequence"/>
</dbReference>
<keyword evidence="10" id="KW-1185">Reference proteome</keyword>
<dbReference type="InterPro" id="IPR000719">
    <property type="entry name" value="Prot_kinase_dom"/>
</dbReference>
<keyword evidence="6 7" id="KW-0067">ATP-binding</keyword>
<evidence type="ECO:0000256" key="5">
    <source>
        <dbReference type="ARBA" id="ARBA00022777"/>
    </source>
</evidence>
<gene>
    <name evidence="9" type="ORF">NDN08_001316</name>
</gene>
<keyword evidence="5" id="KW-0418">Kinase</keyword>
<organism evidence="9 10">
    <name type="scientific">Rhodosorus marinus</name>
    <dbReference type="NCBI Taxonomy" id="101924"/>
    <lineage>
        <taxon>Eukaryota</taxon>
        <taxon>Rhodophyta</taxon>
        <taxon>Stylonematophyceae</taxon>
        <taxon>Stylonematales</taxon>
        <taxon>Stylonemataceae</taxon>
        <taxon>Rhodosorus</taxon>
    </lineage>
</organism>
<evidence type="ECO:0000256" key="2">
    <source>
        <dbReference type="ARBA" id="ARBA00022553"/>
    </source>
</evidence>
<sequence>MATRDRPRAGPGNVYNRSFVGSKSFAGRRGDNTEEASWKLRGSGGSKLFGRRSGLRKSQRVDVSEERFTSGFQYSDPIFHKGYDPLRLIEGVRPLVSSTIYVKKGGLKLLGSSWEKFHGQLRGSTVVLLDHSFTDLGGFSQNPPIVGMFNVAGCEISTKSAGECLVLKKPGHSAALHLRFDSCIAFNEWEPFLGAAARQRRVTLRDFEVLHAIGKGASGKVFLVRDKRTGEKLALKSIDKATLFKSRSAYRHAVDERLMLELSIGQPFFTQLRYAFQTYHKVYFVTEFCEGGDLFYYLRTHGGCLKEAQARRLAAETILALEFIHSQGFIYRDLKPENVLLDKDGHVKLADFGLCKKLDGGGDAGLTTTICGTHTYAAPEMLIVRQYGLSIDLWTLGVFVYHTLRGRTPYDAKDIDTVVQRMNNDPIRFPRDASLELISLITSLLERKPENRLGCGITGVSELKLHPFFKDVDWKNVDGRRTHADNLKMTMTPGFGGVPNFDLSEWKNVNFDEDELFDDGRCDDMQLWPIQRVARHSIMDFYLVGYSFDYEYARACSRLKDG</sequence>
<dbReference type="SUPFAM" id="SSF56112">
    <property type="entry name" value="Protein kinase-like (PK-like)"/>
    <property type="match status" value="1"/>
</dbReference>
<dbReference type="PROSITE" id="PS00108">
    <property type="entry name" value="PROTEIN_KINASE_ST"/>
    <property type="match status" value="1"/>
</dbReference>
<name>A0AAV8UTG9_9RHOD</name>
<dbReference type="SMART" id="SM00220">
    <property type="entry name" value="S_TKc"/>
    <property type="match status" value="1"/>
</dbReference>
<comment type="caution">
    <text evidence="9">The sequence shown here is derived from an EMBL/GenBank/DDBJ whole genome shotgun (WGS) entry which is preliminary data.</text>
</comment>
<dbReference type="EMBL" id="JAMWBK010000005">
    <property type="protein sequence ID" value="KAJ8904801.1"/>
    <property type="molecule type" value="Genomic_DNA"/>
</dbReference>